<dbReference type="AlphaFoldDB" id="A0AB39UGY6"/>
<evidence type="ECO:0000313" key="7">
    <source>
        <dbReference type="EMBL" id="XDS48412.1"/>
    </source>
</evidence>
<dbReference type="GO" id="GO:0005975">
    <property type="term" value="P:carbohydrate metabolic process"/>
    <property type="evidence" value="ECO:0007669"/>
    <property type="project" value="InterPro"/>
</dbReference>
<accession>A0AB39UGY6</accession>
<feature type="region of interest" description="Disordered" evidence="3">
    <location>
        <begin position="1"/>
        <end position="83"/>
    </location>
</feature>
<dbReference type="PANTHER" id="PTHR10587">
    <property type="entry name" value="GLYCOSYL TRANSFERASE-RELATED"/>
    <property type="match status" value="1"/>
</dbReference>
<evidence type="ECO:0000313" key="6">
    <source>
        <dbReference type="EMBL" id="XDS46881.1"/>
    </source>
</evidence>
<keyword evidence="1" id="KW-0479">Metal-binding</keyword>
<dbReference type="Pfam" id="PF01522">
    <property type="entry name" value="Polysacc_deac_1"/>
    <property type="match status" value="1"/>
</dbReference>
<organism evidence="7">
    <name type="scientific">Bifidobacterium fermentum</name>
    <dbReference type="NCBI Taxonomy" id="3059035"/>
    <lineage>
        <taxon>Bacteria</taxon>
        <taxon>Bacillati</taxon>
        <taxon>Actinomycetota</taxon>
        <taxon>Actinomycetes</taxon>
        <taxon>Bifidobacteriales</taxon>
        <taxon>Bifidobacteriaceae</taxon>
        <taxon>Bifidobacterium</taxon>
    </lineage>
</organism>
<evidence type="ECO:0000256" key="1">
    <source>
        <dbReference type="ARBA" id="ARBA00022723"/>
    </source>
</evidence>
<dbReference type="GO" id="GO:0016810">
    <property type="term" value="F:hydrolase activity, acting on carbon-nitrogen (but not peptide) bonds"/>
    <property type="evidence" value="ECO:0007669"/>
    <property type="project" value="InterPro"/>
</dbReference>
<dbReference type="GO" id="GO:0046872">
    <property type="term" value="F:metal ion binding"/>
    <property type="evidence" value="ECO:0007669"/>
    <property type="project" value="UniProtKB-KW"/>
</dbReference>
<dbReference type="PANTHER" id="PTHR10587:SF133">
    <property type="entry name" value="CHITIN DEACETYLASE 1-RELATED"/>
    <property type="match status" value="1"/>
</dbReference>
<keyword evidence="4" id="KW-0812">Transmembrane</keyword>
<dbReference type="RefSeq" id="WP_369342444.1">
    <property type="nucleotide sequence ID" value="NZ_CP129675.1"/>
</dbReference>
<reference evidence="7" key="1">
    <citation type="submission" date="2023-07" db="EMBL/GenBank/DDBJ databases">
        <title>Bifidobacterium aquikefiriaerophilum sp. nov. and Bifidobacterium eccum sp. nov., isolated from water kefir.</title>
        <authorList>
            <person name="Breselge S."/>
            <person name="Bellassi P."/>
            <person name="Barcenilla C."/>
            <person name="Alvarez-Ordonez A."/>
            <person name="Morelli L."/>
            <person name="Cotter P.D."/>
        </authorList>
    </citation>
    <scope>NUCLEOTIDE SEQUENCE</scope>
    <source>
        <strain evidence="8">WK012_4_13</strain>
        <strain evidence="7">WK013_4_14</strain>
        <strain evidence="6">WK048_4_13</strain>
    </source>
</reference>
<evidence type="ECO:0000256" key="2">
    <source>
        <dbReference type="ARBA" id="ARBA00022801"/>
    </source>
</evidence>
<dbReference type="Gene3D" id="3.20.20.370">
    <property type="entry name" value="Glycoside hydrolase/deacetylase"/>
    <property type="match status" value="1"/>
</dbReference>
<feature type="compositionally biased region" description="Basic and acidic residues" evidence="3">
    <location>
        <begin position="67"/>
        <end position="78"/>
    </location>
</feature>
<dbReference type="KEGG" id="bfk:QN062_04775"/>
<dbReference type="EMBL" id="CP129682">
    <property type="protein sequence ID" value="XDS48412.1"/>
    <property type="molecule type" value="Genomic_DNA"/>
</dbReference>
<dbReference type="CDD" id="cd10917">
    <property type="entry name" value="CE4_NodB_like_6s_7s"/>
    <property type="match status" value="1"/>
</dbReference>
<name>A0AB39UGY6_9BIFI</name>
<evidence type="ECO:0000256" key="4">
    <source>
        <dbReference type="SAM" id="Phobius"/>
    </source>
</evidence>
<keyword evidence="4" id="KW-1133">Transmembrane helix</keyword>
<proteinExistence type="predicted"/>
<evidence type="ECO:0000259" key="5">
    <source>
        <dbReference type="PROSITE" id="PS51677"/>
    </source>
</evidence>
<gene>
    <name evidence="8" type="ORF">QN062_04775</name>
    <name evidence="7" type="ORF">QN216_08790</name>
    <name evidence="6" type="ORF">QN217_01675</name>
</gene>
<dbReference type="InterPro" id="IPR011330">
    <property type="entry name" value="Glyco_hydro/deAcase_b/a-brl"/>
</dbReference>
<feature type="transmembrane region" description="Helical" evidence="4">
    <location>
        <begin position="92"/>
        <end position="116"/>
    </location>
</feature>
<evidence type="ECO:0000313" key="8">
    <source>
        <dbReference type="EMBL" id="XDS51481.1"/>
    </source>
</evidence>
<dbReference type="SUPFAM" id="SSF88713">
    <property type="entry name" value="Glycoside hydrolase/deacetylase"/>
    <property type="match status" value="1"/>
</dbReference>
<feature type="compositionally biased region" description="Basic and acidic residues" evidence="3">
    <location>
        <begin position="1"/>
        <end position="11"/>
    </location>
</feature>
<dbReference type="InterPro" id="IPR002509">
    <property type="entry name" value="NODB_dom"/>
</dbReference>
<keyword evidence="2 7" id="KW-0378">Hydrolase</keyword>
<dbReference type="EC" id="3.-.-.-" evidence="7"/>
<sequence>MGRLKWNKDGGDPTPDANSPKMPEAQASQGSTEHGEPSRVTASLRPPRPPQPASTHPAPRKAGAAQERPRSMSDDETGRQAGVAGHQGNRHAFMAAVLLLFVCLIASAVGGTWYWWNNFRQFTVSINNETLHVTGRDSLSSILEGHHYFGKRPGALLSISGKHLKAEGGQAVRITCNGSPLSSAESKSTRLASDDVVTVSDGGNRTEGHAVKERTIPYSASMKLGGAVQFVSQQGSDGEMEYWVGSISHESVDKRVIRQPRNLEIDSINPKPPAGKKVIALTFDDGPSEYSSQILQILKGKGAKATFMDIGDQSVAMPQVERQMISDGNQVVSHSDSHPDLTTLNHDELRKELTSGFDALRKASGSTTRMLRAPYGSFNEKTWLQTSDIVGSNVLWTIDTQDWKQPGEDAIRQQVLSNAYSGAIVLMHDGGGNRTQDVHVLPGIIDALKSQGYQFVTVNELISMDSRFPSWVQKDEVAPSDAH</sequence>
<dbReference type="PROSITE" id="PS51677">
    <property type="entry name" value="NODB"/>
    <property type="match status" value="1"/>
</dbReference>
<dbReference type="EMBL" id="CP129675">
    <property type="protein sequence ID" value="XDS46881.1"/>
    <property type="molecule type" value="Genomic_DNA"/>
</dbReference>
<evidence type="ECO:0000256" key="3">
    <source>
        <dbReference type="SAM" id="MobiDB-lite"/>
    </source>
</evidence>
<protein>
    <submittedName>
        <fullName evidence="7">Polysaccharide deacetylase family protein</fullName>
        <ecNumber evidence="7">3.-.-.-</ecNumber>
    </submittedName>
</protein>
<keyword evidence="4" id="KW-0472">Membrane</keyword>
<feature type="domain" description="NodB homology" evidence="5">
    <location>
        <begin position="277"/>
        <end position="456"/>
    </location>
</feature>
<dbReference type="InterPro" id="IPR050248">
    <property type="entry name" value="Polysacc_deacetylase_ArnD"/>
</dbReference>
<dbReference type="GO" id="GO:0016020">
    <property type="term" value="C:membrane"/>
    <property type="evidence" value="ECO:0007669"/>
    <property type="project" value="TreeGrafter"/>
</dbReference>
<dbReference type="EMBL" id="CP129683">
    <property type="protein sequence ID" value="XDS51481.1"/>
    <property type="molecule type" value="Genomic_DNA"/>
</dbReference>